<gene>
    <name evidence="1" type="ORF">OBE_04150</name>
</gene>
<reference evidence="1" key="1">
    <citation type="journal article" date="2013" name="Environ. Microbiol.">
        <title>Microbiota from the distal guts of lean and obese adolescents exhibit partial functional redundancy besides clear differences in community structure.</title>
        <authorList>
            <person name="Ferrer M."/>
            <person name="Ruiz A."/>
            <person name="Lanza F."/>
            <person name="Haange S.B."/>
            <person name="Oberbach A."/>
            <person name="Till H."/>
            <person name="Bargiela R."/>
            <person name="Campoy C."/>
            <person name="Segura M.T."/>
            <person name="Richter M."/>
            <person name="von Bergen M."/>
            <person name="Seifert J."/>
            <person name="Suarez A."/>
        </authorList>
    </citation>
    <scope>NUCLEOTIDE SEQUENCE</scope>
</reference>
<organism evidence="1">
    <name type="scientific">human gut metagenome</name>
    <dbReference type="NCBI Taxonomy" id="408170"/>
    <lineage>
        <taxon>unclassified sequences</taxon>
        <taxon>metagenomes</taxon>
        <taxon>organismal metagenomes</taxon>
    </lineage>
</organism>
<comment type="caution">
    <text evidence="1">The sequence shown here is derived from an EMBL/GenBank/DDBJ whole genome shotgun (WGS) entry which is preliminary data.</text>
</comment>
<dbReference type="AlphaFoldDB" id="K1TUN5"/>
<proteinExistence type="predicted"/>
<dbReference type="EMBL" id="AJWZ01002820">
    <property type="protein sequence ID" value="EKC69925.1"/>
    <property type="molecule type" value="Genomic_DNA"/>
</dbReference>
<protein>
    <submittedName>
        <fullName evidence="1">Uncharacterized protein</fullName>
    </submittedName>
</protein>
<sequence>MSENVINTERLTLRPVLTGDTDEIHRYAG</sequence>
<evidence type="ECO:0000313" key="1">
    <source>
        <dbReference type="EMBL" id="EKC69925.1"/>
    </source>
</evidence>
<name>K1TUN5_9ZZZZ</name>
<feature type="non-terminal residue" evidence="1">
    <location>
        <position position="29"/>
    </location>
</feature>
<accession>K1TUN5</accession>